<evidence type="ECO:0000313" key="2">
    <source>
        <dbReference type="EMBL" id="MDP9830635.1"/>
    </source>
</evidence>
<reference evidence="2 3" key="1">
    <citation type="submission" date="2023-07" db="EMBL/GenBank/DDBJ databases">
        <title>Sequencing the genomes of 1000 actinobacteria strains.</title>
        <authorList>
            <person name="Klenk H.-P."/>
        </authorList>
    </citation>
    <scope>NUCLEOTIDE SEQUENCE [LARGE SCALE GENOMIC DNA]</scope>
    <source>
        <strain evidence="2 3">DSM 44388</strain>
    </source>
</reference>
<dbReference type="EMBL" id="JAUSQZ010000001">
    <property type="protein sequence ID" value="MDP9830635.1"/>
    <property type="molecule type" value="Genomic_DNA"/>
</dbReference>
<sequence>MRFASFPARLTVAAVAATGLLVVPATGASASSAKAAAQCAWNIQTLEAPAHLSGYQIKAADGNYVVGNGEDEDWNQSPVLWHGGRATVLETPDGASGSVIDVNARGQVVGRISGVGPVLWSGGEVIELAVPEGADSVIPSAINDSGLIVGNVSESADDEWITRGIAWSADSPGEYQDLGAGQGTLRLADVNDAGTIVADTSKTNGEGHTTALRGTLADGFEPIPVDDDVVAGNVSQVAGEYTLGTTWAPVDDYIEMYETLWQGDASTRITPSFFSKAVNADGLVAGRVGNQGAVWTSGASITLPTLAPGVRTDPTAVTDEGTVLGVAVTQPDVEGQGRVPVIWTCA</sequence>
<evidence type="ECO:0008006" key="4">
    <source>
        <dbReference type="Google" id="ProtNLM"/>
    </source>
</evidence>
<gene>
    <name evidence="2" type="ORF">J2S57_006384</name>
</gene>
<name>A0ABT9PD63_9ACTN</name>
<feature type="signal peptide" evidence="1">
    <location>
        <begin position="1"/>
        <end position="35"/>
    </location>
</feature>
<proteinExistence type="predicted"/>
<accession>A0ABT9PD63</accession>
<dbReference type="Proteomes" id="UP001235712">
    <property type="component" value="Unassembled WGS sequence"/>
</dbReference>
<evidence type="ECO:0000256" key="1">
    <source>
        <dbReference type="SAM" id="SignalP"/>
    </source>
</evidence>
<protein>
    <recommendedName>
        <fullName evidence="4">HAF family extracellular repeat protein</fullName>
    </recommendedName>
</protein>
<keyword evidence="3" id="KW-1185">Reference proteome</keyword>
<organism evidence="2 3">
    <name type="scientific">Kineosporia succinea</name>
    <dbReference type="NCBI Taxonomy" id="84632"/>
    <lineage>
        <taxon>Bacteria</taxon>
        <taxon>Bacillati</taxon>
        <taxon>Actinomycetota</taxon>
        <taxon>Actinomycetes</taxon>
        <taxon>Kineosporiales</taxon>
        <taxon>Kineosporiaceae</taxon>
        <taxon>Kineosporia</taxon>
    </lineage>
</organism>
<comment type="caution">
    <text evidence="2">The sequence shown here is derived from an EMBL/GenBank/DDBJ whole genome shotgun (WGS) entry which is preliminary data.</text>
</comment>
<evidence type="ECO:0000313" key="3">
    <source>
        <dbReference type="Proteomes" id="UP001235712"/>
    </source>
</evidence>
<dbReference type="RefSeq" id="WP_307249701.1">
    <property type="nucleotide sequence ID" value="NZ_JAUSQZ010000001.1"/>
</dbReference>
<feature type="chain" id="PRO_5046352472" description="HAF family extracellular repeat protein" evidence="1">
    <location>
        <begin position="36"/>
        <end position="346"/>
    </location>
</feature>
<keyword evidence="1" id="KW-0732">Signal</keyword>